<name>A0A853BR10_9ACTN</name>
<protein>
    <submittedName>
        <fullName evidence="4">Spermidine synthase</fullName>
    </submittedName>
</protein>
<evidence type="ECO:0000313" key="4">
    <source>
        <dbReference type="EMBL" id="NYI98159.1"/>
    </source>
</evidence>
<evidence type="ECO:0000256" key="1">
    <source>
        <dbReference type="ARBA" id="ARBA00023115"/>
    </source>
</evidence>
<dbReference type="InterPro" id="IPR029063">
    <property type="entry name" value="SAM-dependent_MTases_sf"/>
</dbReference>
<dbReference type="PANTHER" id="PTHR43317">
    <property type="entry name" value="THERMOSPERMINE SYNTHASE ACAULIS5"/>
    <property type="match status" value="1"/>
</dbReference>
<dbReference type="EMBL" id="JACCFO010000001">
    <property type="protein sequence ID" value="NYI98159.1"/>
    <property type="molecule type" value="Genomic_DNA"/>
</dbReference>
<comment type="caution">
    <text evidence="4">The sequence shown here is derived from an EMBL/GenBank/DDBJ whole genome shotgun (WGS) entry which is preliminary data.</text>
</comment>
<dbReference type="InterPro" id="IPR008471">
    <property type="entry name" value="MnmC-like_methylTransf"/>
</dbReference>
<dbReference type="GO" id="GO:0006596">
    <property type="term" value="P:polyamine biosynthetic process"/>
    <property type="evidence" value="ECO:0007669"/>
    <property type="project" value="UniProtKB-KW"/>
</dbReference>
<evidence type="ECO:0000256" key="2">
    <source>
        <dbReference type="SAM" id="MobiDB-lite"/>
    </source>
</evidence>
<feature type="domain" description="MnmC-like methyltransferase" evidence="3">
    <location>
        <begin position="128"/>
        <end position="188"/>
    </location>
</feature>
<organism evidence="4 5">
    <name type="scientific">Streptomonospora nanhaiensis</name>
    <dbReference type="NCBI Taxonomy" id="1323731"/>
    <lineage>
        <taxon>Bacteria</taxon>
        <taxon>Bacillati</taxon>
        <taxon>Actinomycetota</taxon>
        <taxon>Actinomycetes</taxon>
        <taxon>Streptosporangiales</taxon>
        <taxon>Nocardiopsidaceae</taxon>
        <taxon>Streptomonospora</taxon>
    </lineage>
</organism>
<evidence type="ECO:0000259" key="3">
    <source>
        <dbReference type="Pfam" id="PF05430"/>
    </source>
</evidence>
<dbReference type="Proteomes" id="UP000575985">
    <property type="component" value="Unassembled WGS sequence"/>
</dbReference>
<dbReference type="PANTHER" id="PTHR43317:SF1">
    <property type="entry name" value="THERMOSPERMINE SYNTHASE ACAULIS5"/>
    <property type="match status" value="1"/>
</dbReference>
<reference evidence="4 5" key="1">
    <citation type="submission" date="2020-07" db="EMBL/GenBank/DDBJ databases">
        <title>Sequencing the genomes of 1000 actinobacteria strains.</title>
        <authorList>
            <person name="Klenk H.-P."/>
        </authorList>
    </citation>
    <scope>NUCLEOTIDE SEQUENCE [LARGE SCALE GENOMIC DNA]</scope>
    <source>
        <strain evidence="4 5">DSM 45927</strain>
    </source>
</reference>
<sequence length="292" mass="31145">MDVGRRIERLGEAGRMAAWGGGPVRPEVELLRDADRPDSWLLLVDGTPQSHVDLSDPAYLDFEYVRRIGHVIDLLAPPGAPVRALHLGAGALTLARYVAATRPGSRQRAVDNNERLVALVRRELPWDRRADLRVGVGDARAWLAQRHSASADLVVCDVFAGARTPAALTSTEFFADVARVLAPGGVCAANVGDGRRLAHVRAQAVTLAEVFAHVVLIAAPGVLRGRRFGNFVLLGSDAPLPVAELTARAHRDPDMARVLAGEVLARFTAGAAPVRDATAKDSPAPPDDAFAR</sequence>
<evidence type="ECO:0000313" key="5">
    <source>
        <dbReference type="Proteomes" id="UP000575985"/>
    </source>
</evidence>
<keyword evidence="5" id="KW-1185">Reference proteome</keyword>
<accession>A0A853BR10</accession>
<dbReference type="CDD" id="cd02440">
    <property type="entry name" value="AdoMet_MTases"/>
    <property type="match status" value="1"/>
</dbReference>
<dbReference type="Gene3D" id="3.40.50.150">
    <property type="entry name" value="Vaccinia Virus protein VP39"/>
    <property type="match status" value="1"/>
</dbReference>
<proteinExistence type="predicted"/>
<keyword evidence="1" id="KW-0620">Polyamine biosynthesis</keyword>
<dbReference type="NCBIfam" id="NF037959">
    <property type="entry name" value="MFS_SpdSyn"/>
    <property type="match status" value="1"/>
</dbReference>
<dbReference type="Pfam" id="PF05430">
    <property type="entry name" value="Methyltransf_30"/>
    <property type="match status" value="1"/>
</dbReference>
<dbReference type="SUPFAM" id="SSF53335">
    <property type="entry name" value="S-adenosyl-L-methionine-dependent methyltransferases"/>
    <property type="match status" value="1"/>
</dbReference>
<dbReference type="GO" id="GO:0016645">
    <property type="term" value="F:oxidoreductase activity, acting on the CH-NH group of donors"/>
    <property type="evidence" value="ECO:0007669"/>
    <property type="project" value="InterPro"/>
</dbReference>
<feature type="region of interest" description="Disordered" evidence="2">
    <location>
        <begin position="273"/>
        <end position="292"/>
    </location>
</feature>
<gene>
    <name evidence="4" type="ORF">HNR12_004436</name>
</gene>
<dbReference type="AlphaFoldDB" id="A0A853BR10"/>